<reference evidence="1 2" key="1">
    <citation type="submission" date="2022-03" db="EMBL/GenBank/DDBJ databases">
        <title>Plant growth promoting endophytes with ACC deaminase activity.</title>
        <authorList>
            <person name="Charles T."/>
            <person name="Van Dyk A."/>
            <person name="Cheng J."/>
            <person name="Heil J."/>
        </authorList>
    </citation>
    <scope>NUCLEOTIDE SEQUENCE [LARGE SCALE GENOMIC DNA]</scope>
    <source>
        <strain evidence="1 2">8R6</strain>
    </source>
</reference>
<organism evidence="1 2">
    <name type="scientific">Pseudomonas migulae</name>
    <dbReference type="NCBI Taxonomy" id="78543"/>
    <lineage>
        <taxon>Bacteria</taxon>
        <taxon>Pseudomonadati</taxon>
        <taxon>Pseudomonadota</taxon>
        <taxon>Gammaproteobacteria</taxon>
        <taxon>Pseudomonadales</taxon>
        <taxon>Pseudomonadaceae</taxon>
        <taxon>Pseudomonas</taxon>
    </lineage>
</organism>
<evidence type="ECO:0000313" key="1">
    <source>
        <dbReference type="EMBL" id="WGK93239.1"/>
    </source>
</evidence>
<dbReference type="EMBL" id="CP093428">
    <property type="protein sequence ID" value="WGK93239.1"/>
    <property type="molecule type" value="Genomic_DNA"/>
</dbReference>
<name>A0ABY8N1R6_9PSED</name>
<proteinExistence type="predicted"/>
<gene>
    <name evidence="1" type="ORF">MOQ58_13945</name>
</gene>
<sequence>MMNQPNKKSAPDRSWDEVRILLNGNPVLLGETIALFYGEDSTFEIEAAPEVAEEIYLAVVDNKEGVELLVEPELESWHELIDGKLSYKLSPEVGKSGALVFVLMSRQFNMPLEIPCQVMSPKPIEQLVIRINGAELKSGDVVYAVRDSSNSIEVEPLPGSPLIGQNIVLSSDAVTPPNLGPVFEPPEGSQALNPVARWSLDCGDETDGNLSIRLSLESSPQEFIDLPVDVGYQDGGVILTTIILQTVGSSKTLTTRSMKGVQLKKGVKVEWLSADGSRLKLEFTGENAFSSIQFEQGELVGVITARTFVRGKPSSPRTINIV</sequence>
<dbReference type="RefSeq" id="WP_280163892.1">
    <property type="nucleotide sequence ID" value="NZ_CP093428.1"/>
</dbReference>
<accession>A0ABY8N1R6</accession>
<dbReference type="Proteomes" id="UP001243713">
    <property type="component" value="Chromosome"/>
</dbReference>
<protein>
    <submittedName>
        <fullName evidence="1">Uncharacterized protein</fullName>
    </submittedName>
</protein>
<keyword evidence="2" id="KW-1185">Reference proteome</keyword>
<evidence type="ECO:0000313" key="2">
    <source>
        <dbReference type="Proteomes" id="UP001243713"/>
    </source>
</evidence>